<dbReference type="GO" id="GO:0005789">
    <property type="term" value="C:endoplasmic reticulum membrane"/>
    <property type="evidence" value="ECO:0007669"/>
    <property type="project" value="UniProtKB-SubCell"/>
</dbReference>
<dbReference type="GO" id="GO:0031201">
    <property type="term" value="C:SNARE complex"/>
    <property type="evidence" value="ECO:0007669"/>
    <property type="project" value="TreeGrafter"/>
</dbReference>
<keyword evidence="5 18" id="KW-0812">Transmembrane</keyword>
<evidence type="ECO:0000256" key="14">
    <source>
        <dbReference type="ARBA" id="ARBA00037875"/>
    </source>
</evidence>
<dbReference type="GO" id="GO:0006906">
    <property type="term" value="P:vesicle fusion"/>
    <property type="evidence" value="ECO:0007669"/>
    <property type="project" value="TreeGrafter"/>
</dbReference>
<feature type="transmembrane region" description="Helical" evidence="18">
    <location>
        <begin position="192"/>
        <end position="215"/>
    </location>
</feature>
<dbReference type="GO" id="GO:0030670">
    <property type="term" value="C:phagocytic vesicle membrane"/>
    <property type="evidence" value="ECO:0007669"/>
    <property type="project" value="UniProtKB-SubCell"/>
</dbReference>
<comment type="similarity">
    <text evidence="2">Belongs to the synaptobrevin family.</text>
</comment>
<keyword evidence="4" id="KW-0770">Synapse</keyword>
<dbReference type="GO" id="GO:0031902">
    <property type="term" value="C:late endosome membrane"/>
    <property type="evidence" value="ECO:0007669"/>
    <property type="project" value="UniProtKB-SubCell"/>
</dbReference>
<evidence type="ECO:0000256" key="13">
    <source>
        <dbReference type="ARBA" id="ARBA00037863"/>
    </source>
</evidence>
<keyword evidence="3" id="KW-0813">Transport</keyword>
<evidence type="ECO:0000256" key="6">
    <source>
        <dbReference type="ARBA" id="ARBA00022927"/>
    </source>
</evidence>
<dbReference type="InterPro" id="IPR051097">
    <property type="entry name" value="Synaptobrevin-like_transport"/>
</dbReference>
<dbReference type="GO" id="GO:0005484">
    <property type="term" value="F:SNAP receptor activity"/>
    <property type="evidence" value="ECO:0007669"/>
    <property type="project" value="TreeGrafter"/>
</dbReference>
<proteinExistence type="inferred from homology"/>
<evidence type="ECO:0000259" key="20">
    <source>
        <dbReference type="PROSITE" id="PS50892"/>
    </source>
</evidence>
<keyword evidence="8 18" id="KW-0472">Membrane</keyword>
<reference evidence="21" key="1">
    <citation type="submission" date="2021-09" db="EMBL/GenBank/DDBJ databases">
        <title>The genome of Mauremys mutica provides insights into the evolution of semi-aquatic lifestyle.</title>
        <authorList>
            <person name="Gong S."/>
            <person name="Gao Y."/>
        </authorList>
    </citation>
    <scope>NUCLEOTIDE SEQUENCE</scope>
    <source>
        <strain evidence="21">MM-2020</strain>
        <tissue evidence="21">Muscle</tissue>
    </source>
</reference>
<dbReference type="FunFam" id="1.20.5.110:FF:000004">
    <property type="entry name" value="Vesicle-associated membrane protein 7"/>
    <property type="match status" value="1"/>
</dbReference>
<dbReference type="SMART" id="SM01270">
    <property type="entry name" value="Longin"/>
    <property type="match status" value="1"/>
</dbReference>
<dbReference type="PROSITE" id="PS50892">
    <property type="entry name" value="V_SNARE"/>
    <property type="match status" value="1"/>
</dbReference>
<keyword evidence="17" id="KW-0175">Coiled coil</keyword>
<dbReference type="Pfam" id="PF00957">
    <property type="entry name" value="Synaptobrevin"/>
    <property type="match status" value="1"/>
</dbReference>
<evidence type="ECO:0000256" key="8">
    <source>
        <dbReference type="ARBA" id="ARBA00023136"/>
    </source>
</evidence>
<dbReference type="Gene3D" id="1.20.5.110">
    <property type="match status" value="1"/>
</dbReference>
<dbReference type="PANTHER" id="PTHR21136:SF168">
    <property type="entry name" value="VESICLE-ASSOCIATED MEMBRANE PROTEIN 9"/>
    <property type="match status" value="1"/>
</dbReference>
<keyword evidence="22" id="KW-1185">Reference proteome</keyword>
<keyword evidence="7 18" id="KW-1133">Transmembrane helix</keyword>
<evidence type="ECO:0000256" key="2">
    <source>
        <dbReference type="ARBA" id="ARBA00008025"/>
    </source>
</evidence>
<dbReference type="GO" id="GO:0005765">
    <property type="term" value="C:lysosomal membrane"/>
    <property type="evidence" value="ECO:0007669"/>
    <property type="project" value="UniProtKB-SubCell"/>
</dbReference>
<evidence type="ECO:0000256" key="15">
    <source>
        <dbReference type="ARBA" id="ARBA00039269"/>
    </source>
</evidence>
<dbReference type="GO" id="GO:0043005">
    <property type="term" value="C:neuron projection"/>
    <property type="evidence" value="ECO:0007669"/>
    <property type="project" value="UniProtKB-KW"/>
</dbReference>
<dbReference type="PANTHER" id="PTHR21136">
    <property type="entry name" value="SNARE PROTEINS"/>
    <property type="match status" value="1"/>
</dbReference>
<dbReference type="GO" id="GO:0006887">
    <property type="term" value="P:exocytosis"/>
    <property type="evidence" value="ECO:0007669"/>
    <property type="project" value="TreeGrafter"/>
</dbReference>
<dbReference type="InterPro" id="IPR042855">
    <property type="entry name" value="V_SNARE_CC"/>
</dbReference>
<protein>
    <recommendedName>
        <fullName evidence="15">Vesicle-associated membrane protein 7</fullName>
    </recommendedName>
    <alternativeName>
        <fullName evidence="16">Synaptobrevin-like protein 1</fullName>
    </alternativeName>
</protein>
<dbReference type="Proteomes" id="UP000827986">
    <property type="component" value="Unassembled WGS sequence"/>
</dbReference>
<evidence type="ECO:0000256" key="11">
    <source>
        <dbReference type="ARBA" id="ARBA00037803"/>
    </source>
</evidence>
<comment type="caution">
    <text evidence="21">The sequence shown here is derived from an EMBL/GenBank/DDBJ whole genome shotgun (WGS) entry which is preliminary data.</text>
</comment>
<evidence type="ECO:0000256" key="16">
    <source>
        <dbReference type="ARBA" id="ARBA00042194"/>
    </source>
</evidence>
<evidence type="ECO:0000256" key="7">
    <source>
        <dbReference type="ARBA" id="ARBA00022989"/>
    </source>
</evidence>
<dbReference type="CDD" id="cd15868">
    <property type="entry name" value="R-SNARE_VAMP8"/>
    <property type="match status" value="1"/>
</dbReference>
<feature type="domain" description="V-SNARE coiled-coil homology" evidence="20">
    <location>
        <begin position="128"/>
        <end position="188"/>
    </location>
</feature>
<dbReference type="InterPro" id="IPR001388">
    <property type="entry name" value="Synaptobrevin-like"/>
</dbReference>
<dbReference type="GO" id="GO:0005794">
    <property type="term" value="C:Golgi apparatus"/>
    <property type="evidence" value="ECO:0007669"/>
    <property type="project" value="UniProtKB-SubCell"/>
</dbReference>
<evidence type="ECO:0000256" key="9">
    <source>
        <dbReference type="ARBA" id="ARBA00034102"/>
    </source>
</evidence>
<dbReference type="GO" id="GO:0015031">
    <property type="term" value="P:protein transport"/>
    <property type="evidence" value="ECO:0007669"/>
    <property type="project" value="UniProtKB-KW"/>
</dbReference>
<evidence type="ECO:0000259" key="19">
    <source>
        <dbReference type="PROSITE" id="PS50859"/>
    </source>
</evidence>
<keyword evidence="6" id="KW-0653">Protein transport</keyword>
<dbReference type="EMBL" id="JAHDVG010000484">
    <property type="protein sequence ID" value="KAH1169769.1"/>
    <property type="molecule type" value="Genomic_DNA"/>
</dbReference>
<dbReference type="AlphaFoldDB" id="A0A9D4ATE8"/>
<dbReference type="CDD" id="cd14824">
    <property type="entry name" value="Longin"/>
    <property type="match status" value="1"/>
</dbReference>
<keyword evidence="4" id="KW-0771">Synaptosome</keyword>
<name>A0A9D4ATE8_9SAUR</name>
<dbReference type="OrthoDB" id="190375at2759"/>
<sequence length="217" mass="24102">MTSLSYSCIANGRTVLAELSLRGGCFRDAASSVVNLVLHKGLKKTTAHIGSFVYHALLVNGITYLCATNNTLDSTGPFAFLKEICKAFIGSPLISQVTFAHPFEFNADFQQVLGKYMMEYNRRSDDITVSTLQIQVDDVKNIISQNVNKVLQRAEKLSDLSDRADDLQIAAHSFQKNTTKISRKMWWKNAKMMIIIGVLLLIILIFIILLATGVIPT</sequence>
<evidence type="ECO:0000256" key="3">
    <source>
        <dbReference type="ARBA" id="ARBA00022448"/>
    </source>
</evidence>
<dbReference type="GO" id="GO:0030658">
    <property type="term" value="C:transport vesicle membrane"/>
    <property type="evidence" value="ECO:0007669"/>
    <property type="project" value="UniProtKB-SubCell"/>
</dbReference>
<dbReference type="SUPFAM" id="SSF64356">
    <property type="entry name" value="SNARE-like"/>
    <property type="match status" value="1"/>
</dbReference>
<comment type="subcellular location">
    <subcellularLocation>
        <location evidence="14">Cytoplasmic vesicle</location>
        <location evidence="14">Phagosome membrane</location>
        <topology evidence="14">Single-pass type IV membrane protein</topology>
    </subcellularLocation>
    <subcellularLocation>
        <location evidence="11">Cytoplasmic vesicle</location>
        <location evidence="11">Secretory vesicle membrane</location>
        <topology evidence="11">Single-pass type IV membrane protein</topology>
    </subcellularLocation>
    <subcellularLocation>
        <location evidence="1">Endoplasmic reticulum membrane</location>
        <topology evidence="1">Single-pass type IV membrane protein</topology>
    </subcellularLocation>
    <subcellularLocation>
        <location evidence="10">Golgi apparatus</location>
        <location evidence="10">trans-Golgi network membrane</location>
        <topology evidence="10">Single-pass type IV membrane protein</topology>
    </subcellularLocation>
    <subcellularLocation>
        <location evidence="12">Late endosome membrane</location>
        <topology evidence="12">Single-pass type IV membrane protein</topology>
    </subcellularLocation>
    <subcellularLocation>
        <location evidence="13">Lysosome membrane</location>
        <topology evidence="13">Single-pass type IV membrane protein</topology>
    </subcellularLocation>
    <subcellularLocation>
        <location evidence="9">Synapse</location>
        <location evidence="9">Synaptosome</location>
    </subcellularLocation>
</comment>
<evidence type="ECO:0000256" key="18">
    <source>
        <dbReference type="SAM" id="Phobius"/>
    </source>
</evidence>
<dbReference type="PROSITE" id="PS50859">
    <property type="entry name" value="LONGIN"/>
    <property type="match status" value="1"/>
</dbReference>
<gene>
    <name evidence="21" type="ORF">KIL84_000754</name>
</gene>
<dbReference type="SUPFAM" id="SSF58038">
    <property type="entry name" value="SNARE fusion complex"/>
    <property type="match status" value="1"/>
</dbReference>
<dbReference type="InterPro" id="IPR011012">
    <property type="entry name" value="Longin-like_dom_sf"/>
</dbReference>
<evidence type="ECO:0000256" key="10">
    <source>
        <dbReference type="ARBA" id="ARBA00037801"/>
    </source>
</evidence>
<dbReference type="GO" id="GO:0000149">
    <property type="term" value="F:SNARE binding"/>
    <property type="evidence" value="ECO:0007669"/>
    <property type="project" value="TreeGrafter"/>
</dbReference>
<dbReference type="Gene3D" id="3.30.450.50">
    <property type="entry name" value="Longin domain"/>
    <property type="match status" value="1"/>
</dbReference>
<evidence type="ECO:0000256" key="1">
    <source>
        <dbReference type="ARBA" id="ARBA00004163"/>
    </source>
</evidence>
<evidence type="ECO:0000256" key="4">
    <source>
        <dbReference type="ARBA" id="ARBA00022599"/>
    </source>
</evidence>
<dbReference type="InterPro" id="IPR010908">
    <property type="entry name" value="Longin_dom"/>
</dbReference>
<evidence type="ECO:0000256" key="12">
    <source>
        <dbReference type="ARBA" id="ARBA00037845"/>
    </source>
</evidence>
<dbReference type="GO" id="GO:0045202">
    <property type="term" value="C:synapse"/>
    <property type="evidence" value="ECO:0007669"/>
    <property type="project" value="UniProtKB-SubCell"/>
</dbReference>
<organism evidence="21 22">
    <name type="scientific">Mauremys mutica</name>
    <name type="common">yellowpond turtle</name>
    <dbReference type="NCBI Taxonomy" id="74926"/>
    <lineage>
        <taxon>Eukaryota</taxon>
        <taxon>Metazoa</taxon>
        <taxon>Chordata</taxon>
        <taxon>Craniata</taxon>
        <taxon>Vertebrata</taxon>
        <taxon>Euteleostomi</taxon>
        <taxon>Archelosauria</taxon>
        <taxon>Testudinata</taxon>
        <taxon>Testudines</taxon>
        <taxon>Cryptodira</taxon>
        <taxon>Durocryptodira</taxon>
        <taxon>Testudinoidea</taxon>
        <taxon>Geoemydidae</taxon>
        <taxon>Geoemydinae</taxon>
        <taxon>Mauremys</taxon>
    </lineage>
</organism>
<accession>A0A9D4ATE8</accession>
<evidence type="ECO:0000313" key="21">
    <source>
        <dbReference type="EMBL" id="KAH1169769.1"/>
    </source>
</evidence>
<evidence type="ECO:0000313" key="22">
    <source>
        <dbReference type="Proteomes" id="UP000827986"/>
    </source>
</evidence>
<evidence type="ECO:0000256" key="17">
    <source>
        <dbReference type="PROSITE-ProRule" id="PRU00290"/>
    </source>
</evidence>
<evidence type="ECO:0000256" key="5">
    <source>
        <dbReference type="ARBA" id="ARBA00022692"/>
    </source>
</evidence>
<dbReference type="PRINTS" id="PR00219">
    <property type="entry name" value="SYNAPTOBREVN"/>
</dbReference>
<dbReference type="PROSITE" id="PS00417">
    <property type="entry name" value="SYNAPTOBREVIN"/>
    <property type="match status" value="1"/>
</dbReference>
<feature type="domain" description="Longin" evidence="19">
    <location>
        <begin position="4"/>
        <end position="113"/>
    </location>
</feature>
<dbReference type="Pfam" id="PF13774">
    <property type="entry name" value="Longin"/>
    <property type="match status" value="1"/>
</dbReference>